<feature type="domain" description="DUF7282" evidence="2">
    <location>
        <begin position="49"/>
        <end position="162"/>
    </location>
</feature>
<proteinExistence type="predicted"/>
<keyword evidence="4" id="KW-1185">Reference proteome</keyword>
<accession>A0ABD5RDB7</accession>
<dbReference type="Proteomes" id="UP001596201">
    <property type="component" value="Unassembled WGS sequence"/>
</dbReference>
<sequence length="550" mass="58584">MRPHRASLAVTLTLLLVLAPVAGAVGGTHAIGLTDLGLSGDATIQAETATVDIRDQQVNAFVYSDRVRVASATLPDGGFLALYDEDGGLVDTTDPSPPGDYTDVAFERDLLDRTQNVTVVAYRDSDGDGTAEAAGNRTDLGTAEDDPYRVDGVPVTEEAAVTLFVNTRLDLDTYLDTYGPDAFVEGSIVTITARVSNYVISNEGVPVTQVAGPNATRISDEAPGAIGYGGGQFVAPAVEQPTTLVFRATYTDIYGNTVTETIDVVIEPAPATPTASVDFRSVDADGRNATLGDISSTEGGFVAIYDEPPTTAGPEDVIGVTNYIRPGTYEGIVRPGTPDGTSFRTTFPLFDVPGRTFDRETLTETQTLYAVFHRDTDDDRTFDFATSDGADDGPYVGDDGPVSDERQFTFVPEPQVFYQLDLVGGEPYQRLGPHADNGFYGDETENEDRLLGFAHGNDVDGLTLVDAAWPNDDLRACVETGLEVTADEETASVTFTVAEGCDDVELTFAAYEKPGPGFSRSMNQTLVDAETDSYGPGTYTVTVELPDDEE</sequence>
<dbReference type="AlphaFoldDB" id="A0ABD5RDB7"/>
<feature type="domain" description="DUF7282" evidence="2">
    <location>
        <begin position="275"/>
        <end position="332"/>
    </location>
</feature>
<dbReference type="Pfam" id="PF23951">
    <property type="entry name" value="DUF7282"/>
    <property type="match status" value="3"/>
</dbReference>
<dbReference type="EMBL" id="JBHSKX010000002">
    <property type="protein sequence ID" value="MFC5367807.1"/>
    <property type="molecule type" value="Genomic_DNA"/>
</dbReference>
<evidence type="ECO:0000313" key="3">
    <source>
        <dbReference type="EMBL" id="MFC5367807.1"/>
    </source>
</evidence>
<feature type="region of interest" description="Disordered" evidence="1">
    <location>
        <begin position="125"/>
        <end position="146"/>
    </location>
</feature>
<dbReference type="InterPro" id="IPR055706">
    <property type="entry name" value="Slg1/2_DUF7282"/>
</dbReference>
<evidence type="ECO:0000313" key="4">
    <source>
        <dbReference type="Proteomes" id="UP001596201"/>
    </source>
</evidence>
<reference evidence="3 4" key="1">
    <citation type="journal article" date="2019" name="Int. J. Syst. Evol. Microbiol.">
        <title>The Global Catalogue of Microorganisms (GCM) 10K type strain sequencing project: providing services to taxonomists for standard genome sequencing and annotation.</title>
        <authorList>
            <consortium name="The Broad Institute Genomics Platform"/>
            <consortium name="The Broad Institute Genome Sequencing Center for Infectious Disease"/>
            <person name="Wu L."/>
            <person name="Ma J."/>
        </authorList>
    </citation>
    <scope>NUCLEOTIDE SEQUENCE [LARGE SCALE GENOMIC DNA]</scope>
    <source>
        <strain evidence="3 4">CGMCC 1.12237</strain>
    </source>
</reference>
<organism evidence="3 4">
    <name type="scientific">Salinirubrum litoreum</name>
    <dbReference type="NCBI Taxonomy" id="1126234"/>
    <lineage>
        <taxon>Archaea</taxon>
        <taxon>Methanobacteriati</taxon>
        <taxon>Methanobacteriota</taxon>
        <taxon>Stenosarchaea group</taxon>
        <taxon>Halobacteria</taxon>
        <taxon>Halobacteriales</taxon>
        <taxon>Haloferacaceae</taxon>
        <taxon>Salinirubrum</taxon>
    </lineage>
</organism>
<evidence type="ECO:0000259" key="2">
    <source>
        <dbReference type="Pfam" id="PF23951"/>
    </source>
</evidence>
<dbReference type="RefSeq" id="WP_227230054.1">
    <property type="nucleotide sequence ID" value="NZ_JAJCVJ010000002.1"/>
</dbReference>
<gene>
    <name evidence="3" type="ORF">ACFPJ5_12780</name>
</gene>
<comment type="caution">
    <text evidence="3">The sequence shown here is derived from an EMBL/GenBank/DDBJ whole genome shotgun (WGS) entry which is preliminary data.</text>
</comment>
<feature type="domain" description="DUF7282" evidence="2">
    <location>
        <begin position="360"/>
        <end position="409"/>
    </location>
</feature>
<protein>
    <recommendedName>
        <fullName evidence="2">DUF7282 domain-containing protein</fullName>
    </recommendedName>
</protein>
<evidence type="ECO:0000256" key="1">
    <source>
        <dbReference type="SAM" id="MobiDB-lite"/>
    </source>
</evidence>
<name>A0ABD5RDB7_9EURY</name>